<comment type="caution">
    <text evidence="1">The sequence shown here is derived from an EMBL/GenBank/DDBJ whole genome shotgun (WGS) entry which is preliminary data.</text>
</comment>
<evidence type="ECO:0000313" key="1">
    <source>
        <dbReference type="EMBL" id="KAI4304457.1"/>
    </source>
</evidence>
<organism evidence="1 2">
    <name type="scientific">Melastoma candidum</name>
    <dbReference type="NCBI Taxonomy" id="119954"/>
    <lineage>
        <taxon>Eukaryota</taxon>
        <taxon>Viridiplantae</taxon>
        <taxon>Streptophyta</taxon>
        <taxon>Embryophyta</taxon>
        <taxon>Tracheophyta</taxon>
        <taxon>Spermatophyta</taxon>
        <taxon>Magnoliopsida</taxon>
        <taxon>eudicotyledons</taxon>
        <taxon>Gunneridae</taxon>
        <taxon>Pentapetalae</taxon>
        <taxon>rosids</taxon>
        <taxon>malvids</taxon>
        <taxon>Myrtales</taxon>
        <taxon>Melastomataceae</taxon>
        <taxon>Melastomatoideae</taxon>
        <taxon>Melastomateae</taxon>
        <taxon>Melastoma</taxon>
    </lineage>
</organism>
<gene>
    <name evidence="1" type="ORF">MLD38_039963</name>
</gene>
<name>A0ACB9L480_9MYRT</name>
<protein>
    <submittedName>
        <fullName evidence="1">Uncharacterized protein</fullName>
    </submittedName>
</protein>
<evidence type="ECO:0000313" key="2">
    <source>
        <dbReference type="Proteomes" id="UP001057402"/>
    </source>
</evidence>
<dbReference type="EMBL" id="CM042891">
    <property type="protein sequence ID" value="KAI4304457.1"/>
    <property type="molecule type" value="Genomic_DNA"/>
</dbReference>
<dbReference type="Proteomes" id="UP001057402">
    <property type="component" value="Chromosome 12"/>
</dbReference>
<keyword evidence="2" id="KW-1185">Reference proteome</keyword>
<reference evidence="2" key="1">
    <citation type="journal article" date="2023" name="Front. Plant Sci.">
        <title>Chromosomal-level genome assembly of Melastoma candidum provides insights into trichome evolution.</title>
        <authorList>
            <person name="Zhong Y."/>
            <person name="Wu W."/>
            <person name="Sun C."/>
            <person name="Zou P."/>
            <person name="Liu Y."/>
            <person name="Dai S."/>
            <person name="Zhou R."/>
        </authorList>
    </citation>
    <scope>NUCLEOTIDE SEQUENCE [LARGE SCALE GENOMIC DNA]</scope>
</reference>
<sequence>MLSGVYMGRSSGLVRTVLGGASRPSECFSALMTVESYHGRWFSAGSCIAAVQSCAIQGDLIRGKAFHCFMLRNGFVESPTSVTSLINMYSKCSHLNSAEAVFRTSLPERNVFTYNAIIAGLAANGQAELGLEYYDEMRAASIVPDKFTFPCVIKGCSDVIEVLEAKKIHGLLFKLGLDLDVFIGSSLVNCYLKLGAIDDAEKVFRGLTKRDVVIWNAMINGYAQTFQFDKALEAFLKAVVDGIVPSQFMITGILSVFAEMRKIENGKSVHGLIFKMGYDSGVAIGNALIDIYGKCGALEEAYRIFDDLADKDIYSWNSILSVHSLSGEYERTLRLFNRMLQAGLLPDLVTVTIVLPACSTSASLACGRGIHGYMVVSGMADRIGYSGFDETLVKNAVMDMYVKCGNLTDALSVFKSMVNKDVASWNIMIMGYGMQGYGSEAVDFFKMMCEEKIKPDEASFVAVLSACSHAGLVDKGRELLSRMVIEYGIAPTRKHYACIVDMLGRANCIEEAYEVASTMLVEANPVIWRSLLSACHLHGNARIAQLASRKVAELDPAHCGSYVLISNACLSSGRYEEVVDVRRMMRERRVRKIQGRSSCV</sequence>
<accession>A0ACB9L480</accession>
<proteinExistence type="predicted"/>